<accession>A0A7G9Z0A1</accession>
<proteinExistence type="predicted"/>
<dbReference type="Gene3D" id="3.40.50.720">
    <property type="entry name" value="NAD(P)-binding Rossmann-like Domain"/>
    <property type="match status" value="1"/>
</dbReference>
<sequence>MKNKTVCVVGLGYVGMPLANAFAIENKSVKWVDEWMWKARG</sequence>
<reference evidence="1" key="1">
    <citation type="submission" date="2020-06" db="EMBL/GenBank/DDBJ databases">
        <title>Unique genomic features of the anaerobic methanotrophic archaea.</title>
        <authorList>
            <person name="Chadwick G.L."/>
            <person name="Skennerton C.T."/>
            <person name="Laso-Perez R."/>
            <person name="Leu A.O."/>
            <person name="Speth D.R."/>
            <person name="Yu H."/>
            <person name="Morgan-Lang C."/>
            <person name="Hatzenpichler R."/>
            <person name="Goudeau D."/>
            <person name="Malmstrom R."/>
            <person name="Brazelton W.J."/>
            <person name="Woyke T."/>
            <person name="Hallam S.J."/>
            <person name="Tyson G.W."/>
            <person name="Wegener G."/>
            <person name="Boetius A."/>
            <person name="Orphan V."/>
        </authorList>
    </citation>
    <scope>NUCLEOTIDE SEQUENCE</scope>
</reference>
<evidence type="ECO:0000313" key="1">
    <source>
        <dbReference type="EMBL" id="QNO53685.1"/>
    </source>
</evidence>
<dbReference type="InterPro" id="IPR036291">
    <property type="entry name" value="NAD(P)-bd_dom_sf"/>
</dbReference>
<dbReference type="SUPFAM" id="SSF51735">
    <property type="entry name" value="NAD(P)-binding Rossmann-fold domains"/>
    <property type="match status" value="1"/>
</dbReference>
<dbReference type="AlphaFoldDB" id="A0A7G9Z0A1"/>
<organism evidence="1">
    <name type="scientific">Candidatus Methanophagaceae archaeon ANME-1 ERB6</name>
    <dbReference type="NCBI Taxonomy" id="2759912"/>
    <lineage>
        <taxon>Archaea</taxon>
        <taxon>Methanobacteriati</taxon>
        <taxon>Methanobacteriota</taxon>
        <taxon>Stenosarchaea group</taxon>
        <taxon>Methanomicrobia</taxon>
        <taxon>Candidatus Methanophagales</taxon>
        <taxon>Candidatus Methanophagaceae</taxon>
    </lineage>
</organism>
<dbReference type="EMBL" id="MT631548">
    <property type="protein sequence ID" value="QNO53685.1"/>
    <property type="molecule type" value="Genomic_DNA"/>
</dbReference>
<protein>
    <submittedName>
        <fullName evidence="1">Uncharacterized protein</fullName>
    </submittedName>
</protein>
<gene>
    <name evidence="1" type="ORF">DJFKIEJF_00049</name>
</gene>
<name>A0A7G9Z0A1_9EURY</name>